<dbReference type="SUPFAM" id="SSF56601">
    <property type="entry name" value="beta-lactamase/transpeptidase-like"/>
    <property type="match status" value="1"/>
</dbReference>
<evidence type="ECO:0000313" key="2">
    <source>
        <dbReference type="EMBL" id="CAB4672884.1"/>
    </source>
</evidence>
<dbReference type="PANTHER" id="PTHR43283:SF7">
    <property type="entry name" value="BETA-LACTAMASE-RELATED DOMAIN-CONTAINING PROTEIN"/>
    <property type="match status" value="1"/>
</dbReference>
<dbReference type="InterPro" id="IPR012338">
    <property type="entry name" value="Beta-lactam/transpept-like"/>
</dbReference>
<dbReference type="InterPro" id="IPR050789">
    <property type="entry name" value="Diverse_Enzym_Activities"/>
</dbReference>
<dbReference type="AlphaFoldDB" id="A0A6J6MJ91"/>
<dbReference type="InterPro" id="IPR001466">
    <property type="entry name" value="Beta-lactam-related"/>
</dbReference>
<organism evidence="2">
    <name type="scientific">freshwater metagenome</name>
    <dbReference type="NCBI Taxonomy" id="449393"/>
    <lineage>
        <taxon>unclassified sequences</taxon>
        <taxon>metagenomes</taxon>
        <taxon>ecological metagenomes</taxon>
    </lineage>
</organism>
<dbReference type="Gene3D" id="3.40.710.10">
    <property type="entry name" value="DD-peptidase/beta-lactamase superfamily"/>
    <property type="match status" value="1"/>
</dbReference>
<accession>A0A6J6MJ91</accession>
<dbReference type="Pfam" id="PF00144">
    <property type="entry name" value="Beta-lactamase"/>
    <property type="match status" value="1"/>
</dbReference>
<feature type="domain" description="Beta-lactamase-related" evidence="1">
    <location>
        <begin position="93"/>
        <end position="366"/>
    </location>
</feature>
<proteinExistence type="predicted"/>
<evidence type="ECO:0000259" key="1">
    <source>
        <dbReference type="Pfam" id="PF00144"/>
    </source>
</evidence>
<gene>
    <name evidence="2" type="ORF">UFOPK2342_00559</name>
</gene>
<dbReference type="PANTHER" id="PTHR43283">
    <property type="entry name" value="BETA-LACTAMASE-RELATED"/>
    <property type="match status" value="1"/>
</dbReference>
<sequence length="379" mass="42056">MFLVRLLRRTAIALLTIFVLLWVVLAGFRYPNPIQVARVGFAAATDTPKYMNSSPIAASSTPKPLEVGSQETLPQTVVFRGKTVTFDEYLKATATNALLIYRDGKLTHEWYAAGISKDQKLPSYSVSKSITSILAGQFIAEGKLKESDLLVDILPEWKTGTSYDKITIGDLLDMRSGIDVPDDYPSGPSGWGRSIAQMYATTDMNYFIKNHRKMLFEPGTKGDYRSVDTQMVGMVLRKISGKSLVQLAQERLWQPLGAEYAASWSTDVNGGIEKAFCCYNAAARDYVKLGTLLLSPSAQVDTQWLARLWAPMETLDHNWGYGAFVWHPYANTSMMLGLHEQIVMALPIQKTVIVKLSANLVESDEVESARILHEIAVKG</sequence>
<name>A0A6J6MJ91_9ZZZZ</name>
<dbReference type="EMBL" id="CAEZXB010000007">
    <property type="protein sequence ID" value="CAB4672884.1"/>
    <property type="molecule type" value="Genomic_DNA"/>
</dbReference>
<protein>
    <submittedName>
        <fullName evidence="2">Unannotated protein</fullName>
    </submittedName>
</protein>
<reference evidence="2" key="1">
    <citation type="submission" date="2020-05" db="EMBL/GenBank/DDBJ databases">
        <authorList>
            <person name="Chiriac C."/>
            <person name="Salcher M."/>
            <person name="Ghai R."/>
            <person name="Kavagutti S V."/>
        </authorList>
    </citation>
    <scope>NUCLEOTIDE SEQUENCE</scope>
</reference>